<feature type="signal peptide" evidence="1">
    <location>
        <begin position="1"/>
        <end position="19"/>
    </location>
</feature>
<dbReference type="EMBL" id="JAMLJM010000011">
    <property type="protein sequence ID" value="MCL9810012.1"/>
    <property type="molecule type" value="Genomic_DNA"/>
</dbReference>
<gene>
    <name evidence="2" type="ORF">NAT50_11655</name>
</gene>
<name>A0ABT0TR84_9FLAO</name>
<dbReference type="RefSeq" id="WP_250593401.1">
    <property type="nucleotide sequence ID" value="NZ_JAMLJM010000011.1"/>
</dbReference>
<dbReference type="Proteomes" id="UP001317191">
    <property type="component" value="Unassembled WGS sequence"/>
</dbReference>
<sequence>MKKLITTLFLVLLSNYSQGQESYSLTVKVSDLRNSNGDVLFLLYNKEGSIPDEKIKNYYKKEVGTISMNSSTITFNNIPKGNYAVFILHDENKNGKIDKKFILPIEGIGFSNYQNINLTNRPSFSKASFKIDKNLSKDIKIIYK</sequence>
<proteinExistence type="predicted"/>
<evidence type="ECO:0000313" key="3">
    <source>
        <dbReference type="Proteomes" id="UP001317191"/>
    </source>
</evidence>
<accession>A0ABT0TR84</accession>
<keyword evidence="1" id="KW-0732">Signal</keyword>
<keyword evidence="3" id="KW-1185">Reference proteome</keyword>
<protein>
    <submittedName>
        <fullName evidence="2">DUF2141 domain-containing protein</fullName>
    </submittedName>
</protein>
<evidence type="ECO:0000313" key="2">
    <source>
        <dbReference type="EMBL" id="MCL9810012.1"/>
    </source>
</evidence>
<comment type="caution">
    <text evidence="2">The sequence shown here is derived from an EMBL/GenBank/DDBJ whole genome shotgun (WGS) entry which is preliminary data.</text>
</comment>
<feature type="chain" id="PRO_5047293141" evidence="1">
    <location>
        <begin position="20"/>
        <end position="144"/>
    </location>
</feature>
<reference evidence="2 3" key="1">
    <citation type="submission" date="2022-05" db="EMBL/GenBank/DDBJ databases">
        <title>Flavobacterium sp., isolated from activated sludge.</title>
        <authorList>
            <person name="Ran Q."/>
        </authorList>
    </citation>
    <scope>NUCLEOTIDE SEQUENCE [LARGE SCALE GENOMIC DNA]</scope>
    <source>
        <strain evidence="2 3">HXWNR70</strain>
    </source>
</reference>
<dbReference type="Pfam" id="PF09912">
    <property type="entry name" value="DUF2141"/>
    <property type="match status" value="1"/>
</dbReference>
<evidence type="ECO:0000256" key="1">
    <source>
        <dbReference type="SAM" id="SignalP"/>
    </source>
</evidence>
<organism evidence="2 3">
    <name type="scientific">Flavobacterium luminosum</name>
    <dbReference type="NCBI Taxonomy" id="2949086"/>
    <lineage>
        <taxon>Bacteria</taxon>
        <taxon>Pseudomonadati</taxon>
        <taxon>Bacteroidota</taxon>
        <taxon>Flavobacteriia</taxon>
        <taxon>Flavobacteriales</taxon>
        <taxon>Flavobacteriaceae</taxon>
        <taxon>Flavobacterium</taxon>
    </lineage>
</organism>
<dbReference type="InterPro" id="IPR018673">
    <property type="entry name" value="DUF2141"/>
</dbReference>